<organism evidence="1 2">
    <name type="scientific">Angomonas deanei</name>
    <dbReference type="NCBI Taxonomy" id="59799"/>
    <lineage>
        <taxon>Eukaryota</taxon>
        <taxon>Discoba</taxon>
        <taxon>Euglenozoa</taxon>
        <taxon>Kinetoplastea</taxon>
        <taxon>Metakinetoplastina</taxon>
        <taxon>Trypanosomatida</taxon>
        <taxon>Trypanosomatidae</taxon>
        <taxon>Strigomonadinae</taxon>
        <taxon>Angomonas</taxon>
    </lineage>
</organism>
<protein>
    <submittedName>
        <fullName evidence="1">Uncharacterized protein</fullName>
    </submittedName>
</protein>
<name>S9UGH8_9TRYP</name>
<dbReference type="Proteomes" id="UP000515908">
    <property type="component" value="Chromosome 27"/>
</dbReference>
<dbReference type="OrthoDB" id="271041at2759"/>
<dbReference type="EMBL" id="LR877171">
    <property type="protein sequence ID" value="CAD2222660.1"/>
    <property type="molecule type" value="Genomic_DNA"/>
</dbReference>
<sequence>MSFRYSNHLVGALKHRLLLESAHRRIATSVYTAECNGVVVRLSGYSTVLSIELAKEAGDSKTSKWDVFYRTQNNNNNKEGSASSSLNLDKLSDSIRTAVWLATQKIQSAKEDAHHQAMRYNHVKRGESDALEKWYEHDATVLHPLPFNGLKNETATPWVQGVRFGLSATELEALRNKTNNNNNNKKEYRVTALQEKHLSTEHIPMASVHPLYTAGLLPLETDQENTDIRPLFNNHNNPLARPNANRSRINVPYVLSQQRREMALDEEKFWERVELIRKSQQATTPAVKRPYQGDSSVDGLSTVVKENVEESVQLKFNQ</sequence>
<evidence type="ECO:0000313" key="1">
    <source>
        <dbReference type="EMBL" id="CAD2222660.1"/>
    </source>
</evidence>
<dbReference type="VEuPathDB" id="TriTrypDB:ADEAN_001020700"/>
<keyword evidence="2" id="KW-1185">Reference proteome</keyword>
<reference evidence="1 2" key="1">
    <citation type="submission" date="2020-08" db="EMBL/GenBank/DDBJ databases">
        <authorList>
            <person name="Newling K."/>
            <person name="Davey J."/>
            <person name="Forrester S."/>
        </authorList>
    </citation>
    <scope>NUCLEOTIDE SEQUENCE [LARGE SCALE GENOMIC DNA]</scope>
    <source>
        <strain evidence="2">Crithidia deanei Carvalho (ATCC PRA-265)</strain>
    </source>
</reference>
<proteinExistence type="predicted"/>
<gene>
    <name evidence="1" type="ORF">ADEAN_001020700</name>
</gene>
<accession>S9UGH8</accession>
<evidence type="ECO:0000313" key="2">
    <source>
        <dbReference type="Proteomes" id="UP000515908"/>
    </source>
</evidence>
<dbReference type="AlphaFoldDB" id="S9UGH8"/>